<feature type="transmembrane region" description="Helical" evidence="1">
    <location>
        <begin position="137"/>
        <end position="156"/>
    </location>
</feature>
<keyword evidence="1" id="KW-0812">Transmembrane</keyword>
<keyword evidence="1" id="KW-0472">Membrane</keyword>
<keyword evidence="1" id="KW-1133">Transmembrane helix</keyword>
<evidence type="ECO:0000313" key="2">
    <source>
        <dbReference type="EMBL" id="CAD7704385.1"/>
    </source>
</evidence>
<name>A0A8S1JHY1_9CHLO</name>
<dbReference type="EMBL" id="CAJHUC010002797">
    <property type="protein sequence ID" value="CAD7704385.1"/>
    <property type="molecule type" value="Genomic_DNA"/>
</dbReference>
<feature type="transmembrane region" description="Helical" evidence="1">
    <location>
        <begin position="82"/>
        <end position="105"/>
    </location>
</feature>
<feature type="transmembrane region" description="Helical" evidence="1">
    <location>
        <begin position="7"/>
        <end position="26"/>
    </location>
</feature>
<keyword evidence="3" id="KW-1185">Reference proteome</keyword>
<reference evidence="2" key="1">
    <citation type="submission" date="2020-12" db="EMBL/GenBank/DDBJ databases">
        <authorList>
            <person name="Iha C."/>
        </authorList>
    </citation>
    <scope>NUCLEOTIDE SEQUENCE</scope>
</reference>
<protein>
    <submittedName>
        <fullName evidence="2">Uncharacterized protein</fullName>
    </submittedName>
</protein>
<organism evidence="2 3">
    <name type="scientific">Ostreobium quekettii</name>
    <dbReference type="NCBI Taxonomy" id="121088"/>
    <lineage>
        <taxon>Eukaryota</taxon>
        <taxon>Viridiplantae</taxon>
        <taxon>Chlorophyta</taxon>
        <taxon>core chlorophytes</taxon>
        <taxon>Ulvophyceae</taxon>
        <taxon>TCBD clade</taxon>
        <taxon>Bryopsidales</taxon>
        <taxon>Ostreobineae</taxon>
        <taxon>Ostreobiaceae</taxon>
        <taxon>Ostreobium</taxon>
    </lineage>
</organism>
<feature type="transmembrane region" description="Helical" evidence="1">
    <location>
        <begin position="46"/>
        <end position="70"/>
    </location>
</feature>
<dbReference type="AlphaFoldDB" id="A0A8S1JHY1"/>
<sequence length="178" mass="19910">MALLWTSWIWTTTVGLLYVGLSLSTFSKVYRAEVETKKPEGDLWSLLVASIFGPCLVFIYSVFSLCLLSWLTLRKKKRKAGFWYGFMTSACANLGLVVLLCSLVLQGYKRDVVSLFQKDGGVHWSGVDTAVFETTFIVGYVASGFYIILGGILYYGRSLMSWRDVENQGEGEQHLLGS</sequence>
<comment type="caution">
    <text evidence="2">The sequence shown here is derived from an EMBL/GenBank/DDBJ whole genome shotgun (WGS) entry which is preliminary data.</text>
</comment>
<proteinExistence type="predicted"/>
<evidence type="ECO:0000256" key="1">
    <source>
        <dbReference type="SAM" id="Phobius"/>
    </source>
</evidence>
<gene>
    <name evidence="2" type="ORF">OSTQU699_LOCUS9740</name>
</gene>
<dbReference type="Proteomes" id="UP000708148">
    <property type="component" value="Unassembled WGS sequence"/>
</dbReference>
<accession>A0A8S1JHY1</accession>
<evidence type="ECO:0000313" key="3">
    <source>
        <dbReference type="Proteomes" id="UP000708148"/>
    </source>
</evidence>